<accession>A0A2A6CT87</accession>
<evidence type="ECO:0000313" key="2">
    <source>
        <dbReference type="Proteomes" id="UP000005239"/>
    </source>
</evidence>
<proteinExistence type="predicted"/>
<evidence type="ECO:0000313" key="1">
    <source>
        <dbReference type="EnsemblMetazoa" id="PPA45089.1"/>
    </source>
</evidence>
<accession>A0A8R1V382</accession>
<organism evidence="1 2">
    <name type="scientific">Pristionchus pacificus</name>
    <name type="common">Parasitic nematode worm</name>
    <dbReference type="NCBI Taxonomy" id="54126"/>
    <lineage>
        <taxon>Eukaryota</taxon>
        <taxon>Metazoa</taxon>
        <taxon>Ecdysozoa</taxon>
        <taxon>Nematoda</taxon>
        <taxon>Chromadorea</taxon>
        <taxon>Rhabditida</taxon>
        <taxon>Rhabditina</taxon>
        <taxon>Diplogasteromorpha</taxon>
        <taxon>Diplogasteroidea</taxon>
        <taxon>Neodiplogasteridae</taxon>
        <taxon>Pristionchus</taxon>
    </lineage>
</organism>
<dbReference type="AlphaFoldDB" id="A0A2A6CT87"/>
<protein>
    <submittedName>
        <fullName evidence="1">Uncharacterized protein</fullName>
    </submittedName>
</protein>
<dbReference type="Proteomes" id="UP000005239">
    <property type="component" value="Unassembled WGS sequence"/>
</dbReference>
<name>A0A2A6CT87_PRIPA</name>
<reference evidence="1" key="2">
    <citation type="submission" date="2022-06" db="UniProtKB">
        <authorList>
            <consortium name="EnsemblMetazoa"/>
        </authorList>
    </citation>
    <scope>IDENTIFICATION</scope>
    <source>
        <strain evidence="1">PS312</strain>
    </source>
</reference>
<sequence length="79" mass="8715">MFNVFIVFLLLQCSPESLSLSLSESESLDDDDDSDSSSSSSDVARFFFAPFSNHSRMSILEGKGTLDVTKFNNRPRGNA</sequence>
<reference evidence="2" key="1">
    <citation type="journal article" date="2008" name="Nat. Genet.">
        <title>The Pristionchus pacificus genome provides a unique perspective on nematode lifestyle and parasitism.</title>
        <authorList>
            <person name="Dieterich C."/>
            <person name="Clifton S.W."/>
            <person name="Schuster L.N."/>
            <person name="Chinwalla A."/>
            <person name="Delehaunty K."/>
            <person name="Dinkelacker I."/>
            <person name="Fulton L."/>
            <person name="Fulton R."/>
            <person name="Godfrey J."/>
            <person name="Minx P."/>
            <person name="Mitreva M."/>
            <person name="Roeseler W."/>
            <person name="Tian H."/>
            <person name="Witte H."/>
            <person name="Yang S.P."/>
            <person name="Wilson R.K."/>
            <person name="Sommer R.J."/>
        </authorList>
    </citation>
    <scope>NUCLEOTIDE SEQUENCE [LARGE SCALE GENOMIC DNA]</scope>
    <source>
        <strain evidence="2">PS312</strain>
    </source>
</reference>
<keyword evidence="2" id="KW-1185">Reference proteome</keyword>
<dbReference type="EnsemblMetazoa" id="PPA45089.1">
    <property type="protein sequence ID" value="PPA45089.1"/>
    <property type="gene ID" value="WBGene00283458"/>
</dbReference>
<gene>
    <name evidence="1" type="primary">WBGene00283458</name>
</gene>